<reference evidence="1 2" key="1">
    <citation type="journal article" date="2018" name="Biotechnol. Biofuels">
        <title>Integrative visual omics of the white-rot fungus Polyporus brumalis exposes the biotechnological potential of its oxidative enzymes for delignifying raw plant biomass.</title>
        <authorList>
            <person name="Miyauchi S."/>
            <person name="Rancon A."/>
            <person name="Drula E."/>
            <person name="Hage H."/>
            <person name="Chaduli D."/>
            <person name="Favel A."/>
            <person name="Grisel S."/>
            <person name="Henrissat B."/>
            <person name="Herpoel-Gimbert I."/>
            <person name="Ruiz-Duenas F.J."/>
            <person name="Chevret D."/>
            <person name="Hainaut M."/>
            <person name="Lin J."/>
            <person name="Wang M."/>
            <person name="Pangilinan J."/>
            <person name="Lipzen A."/>
            <person name="Lesage-Meessen L."/>
            <person name="Navarro D."/>
            <person name="Riley R."/>
            <person name="Grigoriev I.V."/>
            <person name="Zhou S."/>
            <person name="Raouche S."/>
            <person name="Rosso M.N."/>
        </authorList>
    </citation>
    <scope>NUCLEOTIDE SEQUENCE [LARGE SCALE GENOMIC DNA]</scope>
    <source>
        <strain evidence="1 2">BRFM 1820</strain>
    </source>
</reference>
<evidence type="ECO:0000313" key="1">
    <source>
        <dbReference type="EMBL" id="RDX53004.1"/>
    </source>
</evidence>
<accession>A0A371DKD9</accession>
<dbReference type="AlphaFoldDB" id="A0A371DKD9"/>
<protein>
    <submittedName>
        <fullName evidence="1">Uncharacterized protein</fullName>
    </submittedName>
</protein>
<dbReference type="Proteomes" id="UP000256964">
    <property type="component" value="Unassembled WGS sequence"/>
</dbReference>
<organism evidence="1 2">
    <name type="scientific">Lentinus brumalis</name>
    <dbReference type="NCBI Taxonomy" id="2498619"/>
    <lineage>
        <taxon>Eukaryota</taxon>
        <taxon>Fungi</taxon>
        <taxon>Dikarya</taxon>
        <taxon>Basidiomycota</taxon>
        <taxon>Agaricomycotina</taxon>
        <taxon>Agaricomycetes</taxon>
        <taxon>Polyporales</taxon>
        <taxon>Polyporaceae</taxon>
        <taxon>Lentinus</taxon>
    </lineage>
</organism>
<name>A0A371DKD9_9APHY</name>
<proteinExistence type="predicted"/>
<gene>
    <name evidence="1" type="ORF">OH76DRAFT_61730</name>
</gene>
<evidence type="ECO:0000313" key="2">
    <source>
        <dbReference type="Proteomes" id="UP000256964"/>
    </source>
</evidence>
<dbReference type="EMBL" id="KZ857388">
    <property type="protein sequence ID" value="RDX53004.1"/>
    <property type="molecule type" value="Genomic_DNA"/>
</dbReference>
<dbReference type="OrthoDB" id="2757266at2759"/>
<sequence length="154" mass="16564">MPRLSRLLRRLRTALGMSSLPHSGHGYVVCVPVESLRCRLYATLQMQNSKGQSACEVASDLQISCVGKDSAVLQGLLDSGDYYKGPSGQSPCVCNTVMYSLIAGCQLCQYDVPSALLAWSVYASNCTDRTNGSYPNSVPSGTAIPAWAYQDVMI</sequence>
<keyword evidence="2" id="KW-1185">Reference proteome</keyword>